<feature type="transmembrane region" description="Helical" evidence="8">
    <location>
        <begin position="129"/>
        <end position="150"/>
    </location>
</feature>
<feature type="region of interest" description="Disordered" evidence="7">
    <location>
        <begin position="567"/>
        <end position="597"/>
    </location>
</feature>
<comment type="subcellular location">
    <subcellularLocation>
        <location evidence="1">Membrane</location>
        <topology evidence="1">Multi-pass membrane protein</topology>
    </subcellularLocation>
</comment>
<dbReference type="PANTHER" id="PTHR31064">
    <property type="entry name" value="POTASSIUM TRANSPORT PROTEIN DDB_G0292412-RELATED"/>
    <property type="match status" value="1"/>
</dbReference>
<evidence type="ECO:0000256" key="6">
    <source>
        <dbReference type="ARBA" id="ARBA00023136"/>
    </source>
</evidence>
<dbReference type="EMBL" id="JBAMZN010000036">
    <property type="protein sequence ID" value="KAL0517613.1"/>
    <property type="molecule type" value="Genomic_DNA"/>
</dbReference>
<evidence type="ECO:0000313" key="10">
    <source>
        <dbReference type="Proteomes" id="UP001501274"/>
    </source>
</evidence>
<dbReference type="GO" id="GO:0005886">
    <property type="term" value="C:plasma membrane"/>
    <property type="evidence" value="ECO:0007669"/>
    <property type="project" value="TreeGrafter"/>
</dbReference>
<feature type="region of interest" description="Disordered" evidence="7">
    <location>
        <begin position="18"/>
        <end position="37"/>
    </location>
</feature>
<evidence type="ECO:0000256" key="5">
    <source>
        <dbReference type="ARBA" id="ARBA00023065"/>
    </source>
</evidence>
<reference evidence="9 10" key="1">
    <citation type="submission" date="2024-02" db="EMBL/GenBank/DDBJ databases">
        <title>FIRST GENOME SEQUENCES OF Leishmania (Viannia) shawi, Leishmania (Viannia) lindenbergi AND Leishmania (Viannia) utingensis.</title>
        <authorList>
            <person name="Resadore F."/>
            <person name="Custodio M.G.F."/>
            <person name="Boite M.C."/>
            <person name="Cupolillo E."/>
            <person name="Ferreira G.E.M."/>
        </authorList>
    </citation>
    <scope>NUCLEOTIDE SEQUENCE [LARGE SCALE GENOMIC DNA]</scope>
    <source>
        <strain evidence="9 10">MDAS/BR/1979/M5533</strain>
    </source>
</reference>
<dbReference type="GO" id="GO:0008324">
    <property type="term" value="F:monoatomic cation transmembrane transporter activity"/>
    <property type="evidence" value="ECO:0007669"/>
    <property type="project" value="InterPro"/>
</dbReference>
<evidence type="ECO:0000256" key="4">
    <source>
        <dbReference type="ARBA" id="ARBA00022989"/>
    </source>
</evidence>
<feature type="transmembrane region" description="Helical" evidence="8">
    <location>
        <begin position="70"/>
        <end position="91"/>
    </location>
</feature>
<keyword evidence="5" id="KW-0406">Ion transport</keyword>
<comment type="caution">
    <text evidence="9">The sequence shown here is derived from an EMBL/GenBank/DDBJ whole genome shotgun (WGS) entry which is preliminary data.</text>
</comment>
<evidence type="ECO:0000256" key="1">
    <source>
        <dbReference type="ARBA" id="ARBA00004141"/>
    </source>
</evidence>
<gene>
    <name evidence="9" type="ORF">Q4I28_007245</name>
</gene>
<name>A0AAW3B5R7_9TRYP</name>
<dbReference type="Pfam" id="PF02386">
    <property type="entry name" value="TrkH"/>
    <property type="match status" value="1"/>
</dbReference>
<accession>A0AAW3B5R7</accession>
<dbReference type="Proteomes" id="UP001501274">
    <property type="component" value="Unassembled WGS sequence"/>
</dbReference>
<feature type="compositionally biased region" description="Polar residues" evidence="7">
    <location>
        <begin position="588"/>
        <end position="597"/>
    </location>
</feature>
<protein>
    <submittedName>
        <fullName evidence="9">Cation transport protein</fullName>
    </submittedName>
</protein>
<evidence type="ECO:0000256" key="2">
    <source>
        <dbReference type="ARBA" id="ARBA00022448"/>
    </source>
</evidence>
<feature type="compositionally biased region" description="Polar residues" evidence="7">
    <location>
        <begin position="567"/>
        <end position="579"/>
    </location>
</feature>
<evidence type="ECO:0000313" key="9">
    <source>
        <dbReference type="EMBL" id="KAL0517613.1"/>
    </source>
</evidence>
<keyword evidence="3 8" id="KW-0812">Transmembrane</keyword>
<dbReference type="InterPro" id="IPR051143">
    <property type="entry name" value="TrkH_K-transport"/>
</dbReference>
<dbReference type="PANTHER" id="PTHR31064:SF30">
    <property type="entry name" value="HIGH-AFFINITY POTASSIUM TRANSPORT PROTEIN-RELATED"/>
    <property type="match status" value="1"/>
</dbReference>
<dbReference type="GO" id="GO:0030001">
    <property type="term" value="P:metal ion transport"/>
    <property type="evidence" value="ECO:0007669"/>
    <property type="project" value="UniProtKB-ARBA"/>
</dbReference>
<proteinExistence type="predicted"/>
<evidence type="ECO:0000256" key="8">
    <source>
        <dbReference type="SAM" id="Phobius"/>
    </source>
</evidence>
<evidence type="ECO:0000256" key="3">
    <source>
        <dbReference type="ARBA" id="ARBA00022692"/>
    </source>
</evidence>
<feature type="transmembrane region" description="Helical" evidence="8">
    <location>
        <begin position="248"/>
        <end position="269"/>
    </location>
</feature>
<feature type="transmembrane region" description="Helical" evidence="8">
    <location>
        <begin position="465"/>
        <end position="482"/>
    </location>
</feature>
<sequence>MPSSFRVRAALSRHALPFEGSGQPALSPRPTDPRHDHSRTSQLLFEAPVLLPLTEDQRKLIEQLNFFKKWYLFCHFVYICALVMIGFLGLLAMVPHIAAIDAFFIAVSSVCNCGLQSVNVGQWSTGATLFRHLLLLPGGVVITSSFQPLLRLFMLYRVRHVFYPKEKDTPQEALLRAKKRAEARRLYYAALVSVVTPFVYFVVVNVTLMTLLWYLNVSHLSAFDVFCMTLASFHSSIFLPMEAYAGDAAVTGLVTATCALGFTAFPVLLRPFMLCEWCLVRAIRRLAGPSCGCVAFCRSPPDVIGEDQERDTTETDDISAALLHAPPRRPSSLLGCVDEADAAFQEIMTSKEPGTFHPFLFRPSETFFLGCAWCALTLIQAVPLWYEQWDGVLHGYTWPYKLYLSLCQAAAVRFAAASFVPLLEYSNAHVAVTILAMYLPALPISTDRTHRKWKQMFRTSVVRLLTSRLFWLFTGMVLVLFAEESRMWAQLLNTRFDIMTRTFFEVISAYAGCGLSLSLPGSSVSFVGFTSTFGKLIIAAVILGGRHRFVDLGIDLGFGSLQSALNPTSPSNEQASSAPTEWHASYRSEASTTRVCE</sequence>
<dbReference type="InterPro" id="IPR003445">
    <property type="entry name" value="Cat_transpt"/>
</dbReference>
<keyword evidence="6 8" id="KW-0472">Membrane</keyword>
<dbReference type="AlphaFoldDB" id="A0AAW3B5R7"/>
<keyword evidence="10" id="KW-1185">Reference proteome</keyword>
<feature type="transmembrane region" description="Helical" evidence="8">
    <location>
        <begin position="524"/>
        <end position="543"/>
    </location>
</feature>
<organism evidence="9 10">
    <name type="scientific">Leishmania naiffi</name>
    <dbReference type="NCBI Taxonomy" id="5678"/>
    <lineage>
        <taxon>Eukaryota</taxon>
        <taxon>Discoba</taxon>
        <taxon>Euglenozoa</taxon>
        <taxon>Kinetoplastea</taxon>
        <taxon>Metakinetoplastina</taxon>
        <taxon>Trypanosomatida</taxon>
        <taxon>Trypanosomatidae</taxon>
        <taxon>Leishmaniinae</taxon>
        <taxon>Leishmania</taxon>
        <taxon>Leishmania naiffi species complex</taxon>
    </lineage>
</organism>
<keyword evidence="2" id="KW-0813">Transport</keyword>
<keyword evidence="4 8" id="KW-1133">Transmembrane helix</keyword>
<feature type="transmembrane region" description="Helical" evidence="8">
    <location>
        <begin position="186"/>
        <end position="214"/>
    </location>
</feature>
<evidence type="ECO:0000256" key="7">
    <source>
        <dbReference type="SAM" id="MobiDB-lite"/>
    </source>
</evidence>